<name>A0A9P5CS67_CRYP1</name>
<evidence type="ECO:0000256" key="1">
    <source>
        <dbReference type="ARBA" id="ARBA00022741"/>
    </source>
</evidence>
<feature type="non-terminal residue" evidence="4">
    <location>
        <position position="1"/>
    </location>
</feature>
<evidence type="ECO:0000256" key="2">
    <source>
        <dbReference type="ARBA" id="ARBA00022840"/>
    </source>
</evidence>
<feature type="region of interest" description="Disordered" evidence="3">
    <location>
        <begin position="75"/>
        <end position="95"/>
    </location>
</feature>
<evidence type="ECO:0008006" key="6">
    <source>
        <dbReference type="Google" id="ProtNLM"/>
    </source>
</evidence>
<comment type="caution">
    <text evidence="4">The sequence shown here is derived from an EMBL/GenBank/DDBJ whole genome shotgun (WGS) entry which is preliminary data.</text>
</comment>
<dbReference type="OrthoDB" id="39734at2759"/>
<dbReference type="EMBL" id="MU032345">
    <property type="protein sequence ID" value="KAF3768257.1"/>
    <property type="molecule type" value="Genomic_DNA"/>
</dbReference>
<evidence type="ECO:0000313" key="5">
    <source>
        <dbReference type="Proteomes" id="UP000803844"/>
    </source>
</evidence>
<dbReference type="Gene3D" id="1.10.8.60">
    <property type="match status" value="1"/>
</dbReference>
<keyword evidence="5" id="KW-1185">Reference proteome</keyword>
<evidence type="ECO:0000256" key="3">
    <source>
        <dbReference type="SAM" id="MobiDB-lite"/>
    </source>
</evidence>
<accession>A0A9P5CS67</accession>
<reference evidence="4" key="1">
    <citation type="journal article" date="2020" name="Phytopathology">
        <title>Genome sequence of the chestnut blight fungus Cryphonectria parasitica EP155: A fundamental resource for an archetypical invasive plant pathogen.</title>
        <authorList>
            <person name="Crouch J.A."/>
            <person name="Dawe A."/>
            <person name="Aerts A."/>
            <person name="Barry K."/>
            <person name="Churchill A.C.L."/>
            <person name="Grimwood J."/>
            <person name="Hillman B."/>
            <person name="Milgroom M.G."/>
            <person name="Pangilinan J."/>
            <person name="Smith M."/>
            <person name="Salamov A."/>
            <person name="Schmutz J."/>
            <person name="Yadav J."/>
            <person name="Grigoriev I.V."/>
            <person name="Nuss D."/>
        </authorList>
    </citation>
    <scope>NUCLEOTIDE SEQUENCE</scope>
    <source>
        <strain evidence="4">EP155</strain>
    </source>
</reference>
<dbReference type="SUPFAM" id="SSF52540">
    <property type="entry name" value="P-loop containing nucleoside triphosphate hydrolases"/>
    <property type="match status" value="1"/>
</dbReference>
<keyword evidence="1" id="KW-0547">Nucleotide-binding</keyword>
<proteinExistence type="predicted"/>
<gene>
    <name evidence="4" type="ORF">M406DRAFT_51969</name>
</gene>
<dbReference type="AlphaFoldDB" id="A0A9P5CS67"/>
<dbReference type="GeneID" id="63841595"/>
<dbReference type="InterPro" id="IPR027417">
    <property type="entry name" value="P-loop_NTPase"/>
</dbReference>
<protein>
    <recommendedName>
        <fullName evidence="6">ATPase AAA-type core domain-containing protein</fullName>
    </recommendedName>
</protein>
<dbReference type="PANTHER" id="PTHR45644">
    <property type="entry name" value="AAA ATPASE, PUTATIVE (AFU_ORTHOLOGUE AFUA_2G12920)-RELATED-RELATED"/>
    <property type="match status" value="1"/>
</dbReference>
<dbReference type="InterPro" id="IPR051701">
    <property type="entry name" value="Mito_OM_Translocase_MSP1"/>
</dbReference>
<keyword evidence="2" id="KW-0067">ATP-binding</keyword>
<dbReference type="Proteomes" id="UP000803844">
    <property type="component" value="Unassembled WGS sequence"/>
</dbReference>
<dbReference type="Gene3D" id="3.40.50.300">
    <property type="entry name" value="P-loop containing nucleotide triphosphate hydrolases"/>
    <property type="match status" value="1"/>
</dbReference>
<dbReference type="GO" id="GO:0005524">
    <property type="term" value="F:ATP binding"/>
    <property type="evidence" value="ECO:0007669"/>
    <property type="project" value="UniProtKB-KW"/>
</dbReference>
<organism evidence="4 5">
    <name type="scientific">Cryphonectria parasitica (strain ATCC 38755 / EP155)</name>
    <dbReference type="NCBI Taxonomy" id="660469"/>
    <lineage>
        <taxon>Eukaryota</taxon>
        <taxon>Fungi</taxon>
        <taxon>Dikarya</taxon>
        <taxon>Ascomycota</taxon>
        <taxon>Pezizomycotina</taxon>
        <taxon>Sordariomycetes</taxon>
        <taxon>Sordariomycetidae</taxon>
        <taxon>Diaporthales</taxon>
        <taxon>Cryphonectriaceae</taxon>
        <taxon>Cryphonectria-Endothia species complex</taxon>
        <taxon>Cryphonectria</taxon>
    </lineage>
</organism>
<evidence type="ECO:0000313" key="4">
    <source>
        <dbReference type="EMBL" id="KAF3768257.1"/>
    </source>
</evidence>
<dbReference type="RefSeq" id="XP_040779218.1">
    <property type="nucleotide sequence ID" value="XM_040924466.1"/>
</dbReference>
<sequence>DGIKTNGAKNPMIIAATNSPYAIDEGILRRLSTRILVDLPDATTRKPILDIHLKDEPVADDVDLAELARATADYTGSDSERVRPGCSAVRRARKY</sequence>
<dbReference type="GO" id="GO:0005741">
    <property type="term" value="C:mitochondrial outer membrane"/>
    <property type="evidence" value="ECO:0007669"/>
    <property type="project" value="TreeGrafter"/>
</dbReference>